<name>A0A0V0Z7J6_9BILA</name>
<accession>A0A0V0Z7J6</accession>
<sequence>MVDSPSLLCPSPYIGSTLLILYCLYRVQWVSTVRTPTDTPRNEPAHDKICKILLRNAVFKNAALLICNYWDYCTSRFHQYYICMHHEKN</sequence>
<evidence type="ECO:0000313" key="1">
    <source>
        <dbReference type="EMBL" id="KRY08464.1"/>
    </source>
</evidence>
<comment type="caution">
    <text evidence="1">The sequence shown here is derived from an EMBL/GenBank/DDBJ whole genome shotgun (WGS) entry which is preliminary data.</text>
</comment>
<gene>
    <name evidence="1" type="ORF">T12_3035</name>
</gene>
<dbReference type="EMBL" id="JYDQ01000332">
    <property type="protein sequence ID" value="KRY08464.1"/>
    <property type="molecule type" value="Genomic_DNA"/>
</dbReference>
<organism evidence="1 2">
    <name type="scientific">Trichinella patagoniensis</name>
    <dbReference type="NCBI Taxonomy" id="990121"/>
    <lineage>
        <taxon>Eukaryota</taxon>
        <taxon>Metazoa</taxon>
        <taxon>Ecdysozoa</taxon>
        <taxon>Nematoda</taxon>
        <taxon>Enoplea</taxon>
        <taxon>Dorylaimia</taxon>
        <taxon>Trichinellida</taxon>
        <taxon>Trichinellidae</taxon>
        <taxon>Trichinella</taxon>
    </lineage>
</organism>
<dbReference type="Proteomes" id="UP000054783">
    <property type="component" value="Unassembled WGS sequence"/>
</dbReference>
<evidence type="ECO:0000313" key="2">
    <source>
        <dbReference type="Proteomes" id="UP000054783"/>
    </source>
</evidence>
<protein>
    <submittedName>
        <fullName evidence="1">Uncharacterized protein</fullName>
    </submittedName>
</protein>
<dbReference type="AlphaFoldDB" id="A0A0V0Z7J6"/>
<proteinExistence type="predicted"/>
<keyword evidence="2" id="KW-1185">Reference proteome</keyword>
<reference evidence="1 2" key="1">
    <citation type="submission" date="2015-01" db="EMBL/GenBank/DDBJ databases">
        <title>Evolution of Trichinella species and genotypes.</title>
        <authorList>
            <person name="Korhonen P.K."/>
            <person name="Edoardo P."/>
            <person name="Giuseppe L.R."/>
            <person name="Gasser R.B."/>
        </authorList>
    </citation>
    <scope>NUCLEOTIDE SEQUENCE [LARGE SCALE GENOMIC DNA]</scope>
    <source>
        <strain evidence="1">ISS2496</strain>
    </source>
</reference>